<evidence type="ECO:0000256" key="2">
    <source>
        <dbReference type="ARBA" id="ARBA00023054"/>
    </source>
</evidence>
<evidence type="ECO:0008006" key="7">
    <source>
        <dbReference type="Google" id="ProtNLM"/>
    </source>
</evidence>
<dbReference type="GO" id="GO:0009904">
    <property type="term" value="P:chloroplast accumulation movement"/>
    <property type="evidence" value="ECO:0007669"/>
    <property type="project" value="TreeGrafter"/>
</dbReference>
<feature type="coiled-coil region" evidence="3">
    <location>
        <begin position="555"/>
        <end position="589"/>
    </location>
</feature>
<dbReference type="AlphaFoldDB" id="A0A068U7P5"/>
<feature type="coiled-coil region" evidence="3">
    <location>
        <begin position="115"/>
        <end position="170"/>
    </location>
</feature>
<dbReference type="GO" id="GO:0005829">
    <property type="term" value="C:cytosol"/>
    <property type="evidence" value="ECO:0007669"/>
    <property type="project" value="TreeGrafter"/>
</dbReference>
<keyword evidence="2 3" id="KW-0175">Coiled coil</keyword>
<dbReference type="PANTHER" id="PTHR32054">
    <property type="entry name" value="HEAVY CHAIN, PUTATIVE, EXPRESSED-RELATED-RELATED"/>
    <property type="match status" value="1"/>
</dbReference>
<sequence>MFGFHIRTRSLDSTIPAGSPKPTLGTPRCSNGGSPRTEVGEVDTSAPFQSVKAAVSLFGDAATSPRSNNDDNNKKQPLLARKPKNSSAAADERVLEKESALHLALKQLEDFRARLKCTETTKAQAFRELEKANRTLQELTNKLEIISESKQTAIEETEAAKQRARELEEHKSSRQHLGIDAWKQDVDSERELYKASAAELISAKQELTTLRQDFDRVLEAKLAAFQEAADAQHATQVYRDRLTRISSEITTLRDTLGEVKLATLQAQEEGNKHHEERQARFQSRQTANEQVELKIKSLKEEFDASEILEEKLEETTEAIKLLQEQLQNVRESDMSSLKIATAELDDATRKLREIVQEQNLQRSSVDFLKEELDNVKRDHSELKDKASKAELTAETLQSELEGYRAQLDAALAGDPQGEYDDMLLKLQQLVSEAENARQGAEEIRKDISLLKQDAETTRIAAKEAEERLQVALSEVEAAKEAERHAGEIIHGSSKTDAVQGSTSDLHGKIKLSVEEFESLSKKAEESKSDADLKVATVMAQIESIEASQNEMLKKVESSMKEKEAIEAAIEDALKQAEMAEAAKQVVEGELMRWRQKEQDDVA</sequence>
<organism evidence="5 6">
    <name type="scientific">Coffea canephora</name>
    <name type="common">Robusta coffee</name>
    <dbReference type="NCBI Taxonomy" id="49390"/>
    <lineage>
        <taxon>Eukaryota</taxon>
        <taxon>Viridiplantae</taxon>
        <taxon>Streptophyta</taxon>
        <taxon>Embryophyta</taxon>
        <taxon>Tracheophyta</taxon>
        <taxon>Spermatophyta</taxon>
        <taxon>Magnoliopsida</taxon>
        <taxon>eudicotyledons</taxon>
        <taxon>Gunneridae</taxon>
        <taxon>Pentapetalae</taxon>
        <taxon>asterids</taxon>
        <taxon>lamiids</taxon>
        <taxon>Gentianales</taxon>
        <taxon>Rubiaceae</taxon>
        <taxon>Ixoroideae</taxon>
        <taxon>Gardenieae complex</taxon>
        <taxon>Bertiereae - Coffeeae clade</taxon>
        <taxon>Coffeeae</taxon>
        <taxon>Coffea</taxon>
    </lineage>
</organism>
<dbReference type="Pfam" id="PF05701">
    <property type="entry name" value="WEMBL"/>
    <property type="match status" value="1"/>
</dbReference>
<dbReference type="OrthoDB" id="1933125at2759"/>
<keyword evidence="6" id="KW-1185">Reference proteome</keyword>
<accession>A0A068U7P5</accession>
<proteinExistence type="inferred from homology"/>
<feature type="region of interest" description="Disordered" evidence="4">
    <location>
        <begin position="59"/>
        <end position="91"/>
    </location>
</feature>
<dbReference type="PANTHER" id="PTHR32054:SF3">
    <property type="entry name" value="HEAVY CHAIN, PUTATIVE, EXPRESSED-RELATED"/>
    <property type="match status" value="1"/>
</dbReference>
<name>A0A068U7P5_COFCA</name>
<evidence type="ECO:0000256" key="4">
    <source>
        <dbReference type="SAM" id="MobiDB-lite"/>
    </source>
</evidence>
<dbReference type="PhylomeDB" id="A0A068U7P5"/>
<evidence type="ECO:0000256" key="1">
    <source>
        <dbReference type="ARBA" id="ARBA00005485"/>
    </source>
</evidence>
<evidence type="ECO:0000256" key="3">
    <source>
        <dbReference type="SAM" id="Coils"/>
    </source>
</evidence>
<dbReference type="InterPro" id="IPR008545">
    <property type="entry name" value="Web"/>
</dbReference>
<dbReference type="GO" id="GO:0009903">
    <property type="term" value="P:chloroplast avoidance movement"/>
    <property type="evidence" value="ECO:0007669"/>
    <property type="project" value="TreeGrafter"/>
</dbReference>
<dbReference type="OMA" id="KWRIKEQ"/>
<evidence type="ECO:0000313" key="6">
    <source>
        <dbReference type="Proteomes" id="UP000295252"/>
    </source>
</evidence>
<feature type="region of interest" description="Disordered" evidence="4">
    <location>
        <begin position="1"/>
        <end position="45"/>
    </location>
</feature>
<dbReference type="EMBL" id="HG739096">
    <property type="protein sequence ID" value="CDP04541.1"/>
    <property type="molecule type" value="Genomic_DNA"/>
</dbReference>
<gene>
    <name evidence="5" type="ORF">GSCOC_T00017968001</name>
</gene>
<dbReference type="InParanoid" id="A0A068U7P5"/>
<comment type="similarity">
    <text evidence="1">Belongs to the WEB family.</text>
</comment>
<dbReference type="Proteomes" id="UP000295252">
    <property type="component" value="Chromosome XI"/>
</dbReference>
<dbReference type="STRING" id="49390.A0A068U7P5"/>
<dbReference type="Gramene" id="CDP04541">
    <property type="protein sequence ID" value="CDP04541"/>
    <property type="gene ID" value="GSCOC_T00017968001"/>
</dbReference>
<evidence type="ECO:0000313" key="5">
    <source>
        <dbReference type="EMBL" id="CDP04541.1"/>
    </source>
</evidence>
<feature type="coiled-coil region" evidence="3">
    <location>
        <begin position="281"/>
        <end position="481"/>
    </location>
</feature>
<protein>
    <recommendedName>
        <fullName evidence="7">WEB family protein At1g12150-like</fullName>
    </recommendedName>
</protein>
<reference evidence="6" key="1">
    <citation type="journal article" date="2014" name="Science">
        <title>The coffee genome provides insight into the convergent evolution of caffeine biosynthesis.</title>
        <authorList>
            <person name="Denoeud F."/>
            <person name="Carretero-Paulet L."/>
            <person name="Dereeper A."/>
            <person name="Droc G."/>
            <person name="Guyot R."/>
            <person name="Pietrella M."/>
            <person name="Zheng C."/>
            <person name="Alberti A."/>
            <person name="Anthony F."/>
            <person name="Aprea G."/>
            <person name="Aury J.M."/>
            <person name="Bento P."/>
            <person name="Bernard M."/>
            <person name="Bocs S."/>
            <person name="Campa C."/>
            <person name="Cenci A."/>
            <person name="Combes M.C."/>
            <person name="Crouzillat D."/>
            <person name="Da Silva C."/>
            <person name="Daddiego L."/>
            <person name="De Bellis F."/>
            <person name="Dussert S."/>
            <person name="Garsmeur O."/>
            <person name="Gayraud T."/>
            <person name="Guignon V."/>
            <person name="Jahn K."/>
            <person name="Jamilloux V."/>
            <person name="Joet T."/>
            <person name="Labadie K."/>
            <person name="Lan T."/>
            <person name="Leclercq J."/>
            <person name="Lepelley M."/>
            <person name="Leroy T."/>
            <person name="Li L.T."/>
            <person name="Librado P."/>
            <person name="Lopez L."/>
            <person name="Munoz A."/>
            <person name="Noel B."/>
            <person name="Pallavicini A."/>
            <person name="Perrotta G."/>
            <person name="Poncet V."/>
            <person name="Pot D."/>
            <person name="Priyono X."/>
            <person name="Rigoreau M."/>
            <person name="Rouard M."/>
            <person name="Rozas J."/>
            <person name="Tranchant-Dubreuil C."/>
            <person name="VanBuren R."/>
            <person name="Zhang Q."/>
            <person name="Andrade A.C."/>
            <person name="Argout X."/>
            <person name="Bertrand B."/>
            <person name="de Kochko A."/>
            <person name="Graziosi G."/>
            <person name="Henry R.J."/>
            <person name="Jayarama X."/>
            <person name="Ming R."/>
            <person name="Nagai C."/>
            <person name="Rounsley S."/>
            <person name="Sankoff D."/>
            <person name="Giuliano G."/>
            <person name="Albert V.A."/>
            <person name="Wincker P."/>
            <person name="Lashermes P."/>
        </authorList>
    </citation>
    <scope>NUCLEOTIDE SEQUENCE [LARGE SCALE GENOMIC DNA]</scope>
    <source>
        <strain evidence="6">cv. DH200-94</strain>
    </source>
</reference>